<dbReference type="Proteomes" id="UP000316778">
    <property type="component" value="Unassembled WGS sequence"/>
</dbReference>
<accession>A0A562TBR9</accession>
<organism evidence="1 2">
    <name type="scientific">Chitinophaga japonensis</name>
    <name type="common">Flexibacter japonensis</name>
    <dbReference type="NCBI Taxonomy" id="104662"/>
    <lineage>
        <taxon>Bacteria</taxon>
        <taxon>Pseudomonadati</taxon>
        <taxon>Bacteroidota</taxon>
        <taxon>Chitinophagia</taxon>
        <taxon>Chitinophagales</taxon>
        <taxon>Chitinophagaceae</taxon>
        <taxon>Chitinophaga</taxon>
    </lineage>
</organism>
<dbReference type="AlphaFoldDB" id="A0A562TBR9"/>
<comment type="caution">
    <text evidence="1">The sequence shown here is derived from an EMBL/GenBank/DDBJ whole genome shotgun (WGS) entry which is preliminary data.</text>
</comment>
<name>A0A562TBR9_CHIJA</name>
<evidence type="ECO:0000313" key="1">
    <source>
        <dbReference type="EMBL" id="TWI90972.1"/>
    </source>
</evidence>
<evidence type="ECO:0000313" key="2">
    <source>
        <dbReference type="Proteomes" id="UP000316778"/>
    </source>
</evidence>
<sequence length="162" mass="17755">MPNDNLLSAAIEPAAMESIQQALSTIKTQLPFLLKLSPDERRAYARMGDKTVPFVEKALGYATTNPQLIPPYLEVAEFQKDMELVKALTEVMRPLESLVEAIDDTMMVAGHEGYSAALVFYNSVKRAADAGVQGTQTIVNDLKQRFPGRSIRRAAPGTENGD</sequence>
<gene>
    <name evidence="1" type="ORF">LX66_0333</name>
</gene>
<proteinExistence type="predicted"/>
<dbReference type="EMBL" id="VLLG01000002">
    <property type="protein sequence ID" value="TWI90972.1"/>
    <property type="molecule type" value="Genomic_DNA"/>
</dbReference>
<protein>
    <submittedName>
        <fullName evidence="1">Uncharacterized protein</fullName>
    </submittedName>
</protein>
<reference evidence="1 2" key="1">
    <citation type="journal article" date="2013" name="Stand. Genomic Sci.">
        <title>Genomic Encyclopedia of Type Strains, Phase I: The one thousand microbial genomes (KMG-I) project.</title>
        <authorList>
            <person name="Kyrpides N.C."/>
            <person name="Woyke T."/>
            <person name="Eisen J.A."/>
            <person name="Garrity G."/>
            <person name="Lilburn T.G."/>
            <person name="Beck B.J."/>
            <person name="Whitman W.B."/>
            <person name="Hugenholtz P."/>
            <person name="Klenk H.P."/>
        </authorList>
    </citation>
    <scope>NUCLEOTIDE SEQUENCE [LARGE SCALE GENOMIC DNA]</scope>
    <source>
        <strain evidence="1 2">DSM 13484</strain>
    </source>
</reference>
<keyword evidence="2" id="KW-1185">Reference proteome</keyword>